<protein>
    <submittedName>
        <fullName evidence="3">Extracellular solute-binding protein, family 1</fullName>
    </submittedName>
</protein>
<dbReference type="Gene3D" id="3.40.190.10">
    <property type="entry name" value="Periplasmic binding protein-like II"/>
    <property type="match status" value="2"/>
</dbReference>
<feature type="chain" id="PRO_5002639914" evidence="2">
    <location>
        <begin position="24"/>
        <end position="345"/>
    </location>
</feature>
<keyword evidence="4" id="KW-1185">Reference proteome</keyword>
<dbReference type="PANTHER" id="PTHR30006:SF2">
    <property type="entry name" value="ABC TRANSPORTER SUBSTRATE-BINDING PROTEIN"/>
    <property type="match status" value="1"/>
</dbReference>
<dbReference type="KEGG" id="vei:Veis_0200"/>
<dbReference type="GO" id="GO:0030976">
    <property type="term" value="F:thiamine pyrophosphate binding"/>
    <property type="evidence" value="ECO:0007669"/>
    <property type="project" value="TreeGrafter"/>
</dbReference>
<dbReference type="PANTHER" id="PTHR30006">
    <property type="entry name" value="THIAMINE-BINDING PERIPLASMIC PROTEIN-RELATED"/>
    <property type="match status" value="1"/>
</dbReference>
<gene>
    <name evidence="3" type="ordered locus">Veis_0200</name>
</gene>
<dbReference type="OrthoDB" id="305758at2"/>
<proteinExistence type="predicted"/>
<evidence type="ECO:0000313" key="3">
    <source>
        <dbReference type="EMBL" id="ABM55992.1"/>
    </source>
</evidence>
<dbReference type="Pfam" id="PF13416">
    <property type="entry name" value="SBP_bac_8"/>
    <property type="match status" value="1"/>
</dbReference>
<dbReference type="SUPFAM" id="SSF53850">
    <property type="entry name" value="Periplasmic binding protein-like II"/>
    <property type="match status" value="1"/>
</dbReference>
<dbReference type="GO" id="GO:0030288">
    <property type="term" value="C:outer membrane-bounded periplasmic space"/>
    <property type="evidence" value="ECO:0007669"/>
    <property type="project" value="TreeGrafter"/>
</dbReference>
<evidence type="ECO:0000256" key="2">
    <source>
        <dbReference type="SAM" id="SignalP"/>
    </source>
</evidence>
<keyword evidence="1 2" id="KW-0732">Signal</keyword>
<dbReference type="InterPro" id="IPR006059">
    <property type="entry name" value="SBP"/>
</dbReference>
<dbReference type="STRING" id="391735.Veis_0200"/>
<accession>A1WED5</accession>
<dbReference type="GO" id="GO:0030975">
    <property type="term" value="F:thiamine binding"/>
    <property type="evidence" value="ECO:0007669"/>
    <property type="project" value="TreeGrafter"/>
</dbReference>
<evidence type="ECO:0000256" key="1">
    <source>
        <dbReference type="ARBA" id="ARBA00022729"/>
    </source>
</evidence>
<dbReference type="CDD" id="cd13589">
    <property type="entry name" value="PBP2_polyamine_RpCGA009"/>
    <property type="match status" value="1"/>
</dbReference>
<dbReference type="AlphaFoldDB" id="A1WED5"/>
<sequence>MKSMWFGVLSATAILAGAGSAFAQQKTLYVAGYGGSFEQMMRKEVIPDFEKQARLRIEYVAGNSTDTLAKLQAQKGNQQIDAIIVDDGPAYQAVSLGFCGTLRPAPIYADVAPVMKFKSNQAIGLGMVATGLFYNKKVFAENRWPAPTSWADLNDPKFRKKLVIPSINNTYGLHTLVAMAQLGGGSEANVEPGFKMIKEQTNPNVLVYESSAAKMVELFQSGQAVLGVWGSGRVKAFADTGFPAEFVYPREGGFVLGIVGCPVEGSKNAVEANAFLQYMLSPAVQMTLALRHGAGPANTRVVLTPQQHRGLPYGGQARALKALDWDTANARREEWTRRWNREIER</sequence>
<dbReference type="EMBL" id="CP000542">
    <property type="protein sequence ID" value="ABM55992.1"/>
    <property type="molecule type" value="Genomic_DNA"/>
</dbReference>
<name>A1WED5_VEREI</name>
<evidence type="ECO:0000313" key="4">
    <source>
        <dbReference type="Proteomes" id="UP000000374"/>
    </source>
</evidence>
<dbReference type="GeneID" id="76458946"/>
<dbReference type="GO" id="GO:0015888">
    <property type="term" value="P:thiamine transport"/>
    <property type="evidence" value="ECO:0007669"/>
    <property type="project" value="TreeGrafter"/>
</dbReference>
<dbReference type="eggNOG" id="COG0687">
    <property type="taxonomic scope" value="Bacteria"/>
</dbReference>
<dbReference type="RefSeq" id="WP_011808011.1">
    <property type="nucleotide sequence ID" value="NC_008786.1"/>
</dbReference>
<reference evidence="4" key="1">
    <citation type="submission" date="2006-12" db="EMBL/GenBank/DDBJ databases">
        <title>Complete sequence of chromosome 1 of Verminephrobacter eiseniae EF01-2.</title>
        <authorList>
            <person name="Copeland A."/>
            <person name="Lucas S."/>
            <person name="Lapidus A."/>
            <person name="Barry K."/>
            <person name="Detter J.C."/>
            <person name="Glavina del Rio T."/>
            <person name="Dalin E."/>
            <person name="Tice H."/>
            <person name="Pitluck S."/>
            <person name="Chertkov O."/>
            <person name="Brettin T."/>
            <person name="Bruce D."/>
            <person name="Han C."/>
            <person name="Tapia R."/>
            <person name="Gilna P."/>
            <person name="Schmutz J."/>
            <person name="Larimer F."/>
            <person name="Land M."/>
            <person name="Hauser L."/>
            <person name="Kyrpides N."/>
            <person name="Kim E."/>
            <person name="Stahl D."/>
            <person name="Richardson P."/>
        </authorList>
    </citation>
    <scope>NUCLEOTIDE SEQUENCE [LARGE SCALE GENOMIC DNA]</scope>
    <source>
        <strain evidence="4">EF01-2</strain>
    </source>
</reference>
<dbReference type="Proteomes" id="UP000000374">
    <property type="component" value="Chromosome"/>
</dbReference>
<organism evidence="3 4">
    <name type="scientific">Verminephrobacter eiseniae (strain EF01-2)</name>
    <dbReference type="NCBI Taxonomy" id="391735"/>
    <lineage>
        <taxon>Bacteria</taxon>
        <taxon>Pseudomonadati</taxon>
        <taxon>Pseudomonadota</taxon>
        <taxon>Betaproteobacteria</taxon>
        <taxon>Burkholderiales</taxon>
        <taxon>Comamonadaceae</taxon>
        <taxon>Verminephrobacter</taxon>
    </lineage>
</organism>
<feature type="signal peptide" evidence="2">
    <location>
        <begin position="1"/>
        <end position="23"/>
    </location>
</feature>
<dbReference type="HOGENOM" id="CLU_026974_4_2_4"/>